<organism evidence="1 2">
    <name type="scientific">Colletotrichum destructivum</name>
    <dbReference type="NCBI Taxonomy" id="34406"/>
    <lineage>
        <taxon>Eukaryota</taxon>
        <taxon>Fungi</taxon>
        <taxon>Dikarya</taxon>
        <taxon>Ascomycota</taxon>
        <taxon>Pezizomycotina</taxon>
        <taxon>Sordariomycetes</taxon>
        <taxon>Hypocreomycetidae</taxon>
        <taxon>Glomerellales</taxon>
        <taxon>Glomerellaceae</taxon>
        <taxon>Colletotrichum</taxon>
        <taxon>Colletotrichum destructivum species complex</taxon>
    </lineage>
</organism>
<protein>
    <submittedName>
        <fullName evidence="1">Uncharacterized protein</fullName>
    </submittedName>
</protein>
<dbReference type="RefSeq" id="XP_062783757.1">
    <property type="nucleotide sequence ID" value="XM_062927706.1"/>
</dbReference>
<gene>
    <name evidence="1" type="ORF">CDEST_11550</name>
</gene>
<evidence type="ECO:0000313" key="1">
    <source>
        <dbReference type="EMBL" id="WQF86536.1"/>
    </source>
</evidence>
<dbReference type="Proteomes" id="UP001322277">
    <property type="component" value="Chromosome 7"/>
</dbReference>
<sequence>MVAKICIQFNAGVDISRTLCSLLPSLSRVSLAPSALGWNRRESGQAQPHVRNSCRSDARVSVPHVDAPCLAWPFTFLGFCYRRRRCLPLSASPTSSCLTPLHEASERERERDIEIEIEIERTLEDWRMEVSKCRDSSFLGAACIPSDKRHTTLANARCFPRSDSTLSAHMSSIA</sequence>
<keyword evidence="2" id="KW-1185">Reference proteome</keyword>
<proteinExistence type="predicted"/>
<evidence type="ECO:0000313" key="2">
    <source>
        <dbReference type="Proteomes" id="UP001322277"/>
    </source>
</evidence>
<reference evidence="2" key="1">
    <citation type="journal article" date="2023" name="bioRxiv">
        <title>Complete genome of the Medicago anthracnose fungus, Colletotrichum destructivum, reveals a mini-chromosome-like region within a core chromosome.</title>
        <authorList>
            <person name="Lapalu N."/>
            <person name="Simon A."/>
            <person name="Lu A."/>
            <person name="Plaumann P.-L."/>
            <person name="Amselem J."/>
            <person name="Pigne S."/>
            <person name="Auger A."/>
            <person name="Koch C."/>
            <person name="Dallery J.-F."/>
            <person name="O'Connell R.J."/>
        </authorList>
    </citation>
    <scope>NUCLEOTIDE SEQUENCE [LARGE SCALE GENOMIC DNA]</scope>
    <source>
        <strain evidence="2">CBS 520.97</strain>
    </source>
</reference>
<dbReference type="EMBL" id="CP137311">
    <property type="protein sequence ID" value="WQF86536.1"/>
    <property type="molecule type" value="Genomic_DNA"/>
</dbReference>
<dbReference type="KEGG" id="cdet:87948050"/>
<dbReference type="GeneID" id="87948050"/>
<dbReference type="AlphaFoldDB" id="A0AAX4ITF1"/>
<name>A0AAX4ITF1_9PEZI</name>
<accession>A0AAX4ITF1</accession>